<evidence type="ECO:0000313" key="1">
    <source>
        <dbReference type="EMBL" id="OXA41931.1"/>
    </source>
</evidence>
<reference evidence="1 2" key="1">
    <citation type="submission" date="2015-12" db="EMBL/GenBank/DDBJ databases">
        <title>The genome of Folsomia candida.</title>
        <authorList>
            <person name="Faddeeva A."/>
            <person name="Derks M.F."/>
            <person name="Anvar Y."/>
            <person name="Smit S."/>
            <person name="Van Straalen N."/>
            <person name="Roelofs D."/>
        </authorList>
    </citation>
    <scope>NUCLEOTIDE SEQUENCE [LARGE SCALE GENOMIC DNA]</scope>
    <source>
        <strain evidence="1 2">VU population</strain>
        <tissue evidence="1">Whole body</tissue>
    </source>
</reference>
<proteinExistence type="predicted"/>
<accession>A0A226DBB5</accession>
<dbReference type="EMBL" id="LNIX01000027">
    <property type="protein sequence ID" value="OXA41931.1"/>
    <property type="molecule type" value="Genomic_DNA"/>
</dbReference>
<dbReference type="AlphaFoldDB" id="A0A226DBB5"/>
<comment type="caution">
    <text evidence="1">The sequence shown here is derived from an EMBL/GenBank/DDBJ whole genome shotgun (WGS) entry which is preliminary data.</text>
</comment>
<sequence length="152" mass="18106">MLTQLLHSSMFIPTKNSFLFGVQLANLQTYNFNGSTRKLPETFAILDEIPFVEDFIFGLRTKRTLWVKSFNDIPLFSIMPLMMKRTWLFPLVSIGIGRLWQGGLYQRWTMLQRKNILLPHIKSTMKGDMLRKTMFQLRTGYRRKYFLMKLTR</sequence>
<evidence type="ECO:0000313" key="2">
    <source>
        <dbReference type="Proteomes" id="UP000198287"/>
    </source>
</evidence>
<protein>
    <submittedName>
        <fullName evidence="1">Uncharacterized protein</fullName>
    </submittedName>
</protein>
<name>A0A226DBB5_FOLCA</name>
<organism evidence="1 2">
    <name type="scientific">Folsomia candida</name>
    <name type="common">Springtail</name>
    <dbReference type="NCBI Taxonomy" id="158441"/>
    <lineage>
        <taxon>Eukaryota</taxon>
        <taxon>Metazoa</taxon>
        <taxon>Ecdysozoa</taxon>
        <taxon>Arthropoda</taxon>
        <taxon>Hexapoda</taxon>
        <taxon>Collembola</taxon>
        <taxon>Entomobryomorpha</taxon>
        <taxon>Isotomoidea</taxon>
        <taxon>Isotomidae</taxon>
        <taxon>Proisotominae</taxon>
        <taxon>Folsomia</taxon>
    </lineage>
</organism>
<keyword evidence="2" id="KW-1185">Reference proteome</keyword>
<gene>
    <name evidence="1" type="ORF">Fcan01_23092</name>
</gene>
<dbReference type="Proteomes" id="UP000198287">
    <property type="component" value="Unassembled WGS sequence"/>
</dbReference>